<comment type="caution">
    <text evidence="6">The sequence shown here is derived from an EMBL/GenBank/DDBJ whole genome shotgun (WGS) entry which is preliminary data.</text>
</comment>
<dbReference type="Pfam" id="PF01812">
    <property type="entry name" value="5-FTHF_cyc-lig"/>
    <property type="match status" value="1"/>
</dbReference>
<keyword evidence="3 4" id="KW-0067">ATP-binding</keyword>
<dbReference type="Gene3D" id="3.40.50.10420">
    <property type="entry name" value="NagB/RpiA/CoA transferase-like"/>
    <property type="match status" value="1"/>
</dbReference>
<dbReference type="AlphaFoldDB" id="A0A8J8GBM9"/>
<dbReference type="EMBL" id="JABSNO010000011">
    <property type="protein sequence ID" value="NRS92722.1"/>
    <property type="molecule type" value="Genomic_DNA"/>
</dbReference>
<sequence>MTKEDIRKKYIALRKNFSKKEILAMSLEIFSQFLENFEVFSGQNVHIFLSIEKFNEVDTQIFINYFKEKGANIFVPKMIGDQLIAVQLKEEEFLVKNSFGILEPASIINECANFDYVITPLLYVDNLGNRVGYGKGYYDQFFSEINKNAKKIGVGFFVPDEDVEDFSTTDVALDYLITPDFMLSFKGLEKKSRK</sequence>
<dbReference type="InterPro" id="IPR024185">
    <property type="entry name" value="FTHF_cligase-like_sf"/>
</dbReference>
<evidence type="ECO:0000256" key="2">
    <source>
        <dbReference type="ARBA" id="ARBA00022741"/>
    </source>
</evidence>
<reference evidence="6" key="1">
    <citation type="submission" date="2020-05" db="EMBL/GenBank/DDBJ databases">
        <title>Genomic Encyclopedia of Type Strains, Phase IV (KMG-V): Genome sequencing to study the core and pangenomes of soil and plant-associated prokaryotes.</title>
        <authorList>
            <person name="Whitman W."/>
        </authorList>
    </citation>
    <scope>NUCLEOTIDE SEQUENCE</scope>
    <source>
        <strain evidence="6">16F</strain>
    </source>
</reference>
<dbReference type="GO" id="GO:0005524">
    <property type="term" value="F:ATP binding"/>
    <property type="evidence" value="ECO:0007669"/>
    <property type="project" value="UniProtKB-KW"/>
</dbReference>
<keyword evidence="2 4" id="KW-0547">Nucleotide-binding</keyword>
<feature type="binding site" evidence="4">
    <location>
        <position position="49"/>
    </location>
    <ligand>
        <name>substrate</name>
    </ligand>
</feature>
<keyword evidence="5" id="KW-0479">Metal-binding</keyword>
<evidence type="ECO:0000313" key="6">
    <source>
        <dbReference type="EMBL" id="NRS92722.1"/>
    </source>
</evidence>
<feature type="binding site" evidence="4">
    <location>
        <begin position="3"/>
        <end position="7"/>
    </location>
    <ligand>
        <name>ATP</name>
        <dbReference type="ChEBI" id="CHEBI:30616"/>
    </ligand>
</feature>
<dbReference type="Proteomes" id="UP000610746">
    <property type="component" value="Unassembled WGS sequence"/>
</dbReference>
<feature type="binding site" evidence="4">
    <location>
        <position position="56"/>
    </location>
    <ligand>
        <name>substrate</name>
    </ligand>
</feature>
<keyword evidence="5" id="KW-0460">Magnesium</keyword>
<dbReference type="PIRSF" id="PIRSF006806">
    <property type="entry name" value="FTHF_cligase"/>
    <property type="match status" value="1"/>
</dbReference>
<gene>
    <name evidence="6" type="ORF">HNQ03_001800</name>
</gene>
<evidence type="ECO:0000256" key="5">
    <source>
        <dbReference type="RuleBase" id="RU361279"/>
    </source>
</evidence>
<dbReference type="NCBIfam" id="TIGR02727">
    <property type="entry name" value="MTHFS_bact"/>
    <property type="match status" value="1"/>
</dbReference>
<dbReference type="PANTHER" id="PTHR23407">
    <property type="entry name" value="ATPASE INHIBITOR/5-FORMYLTETRAHYDROFOLATE CYCLO-LIGASE"/>
    <property type="match status" value="1"/>
</dbReference>
<dbReference type="PANTHER" id="PTHR23407:SF1">
    <property type="entry name" value="5-FORMYLTETRAHYDROFOLATE CYCLO-LIGASE"/>
    <property type="match status" value="1"/>
</dbReference>
<comment type="cofactor">
    <cofactor evidence="5">
        <name>Mg(2+)</name>
        <dbReference type="ChEBI" id="CHEBI:18420"/>
    </cofactor>
</comment>
<organism evidence="6 7">
    <name type="scientific">Frigoriflavimonas asaccharolytica</name>
    <dbReference type="NCBI Taxonomy" id="2735899"/>
    <lineage>
        <taxon>Bacteria</taxon>
        <taxon>Pseudomonadati</taxon>
        <taxon>Bacteroidota</taxon>
        <taxon>Flavobacteriia</taxon>
        <taxon>Flavobacteriales</taxon>
        <taxon>Weeksellaceae</taxon>
        <taxon>Frigoriflavimonas</taxon>
    </lineage>
</organism>
<dbReference type="GO" id="GO:0030272">
    <property type="term" value="F:5-formyltetrahydrofolate cyclo-ligase activity"/>
    <property type="evidence" value="ECO:0007669"/>
    <property type="project" value="UniProtKB-EC"/>
</dbReference>
<dbReference type="EC" id="6.3.3.2" evidence="5"/>
<dbReference type="InterPro" id="IPR037171">
    <property type="entry name" value="NagB/RpiA_transferase-like"/>
</dbReference>
<dbReference type="SUPFAM" id="SSF100950">
    <property type="entry name" value="NagB/RpiA/CoA transferase-like"/>
    <property type="match status" value="1"/>
</dbReference>
<evidence type="ECO:0000256" key="1">
    <source>
        <dbReference type="ARBA" id="ARBA00010638"/>
    </source>
</evidence>
<name>A0A8J8GBM9_9FLAO</name>
<keyword evidence="6" id="KW-0436">Ligase</keyword>
<comment type="similarity">
    <text evidence="1 5">Belongs to the 5-formyltetrahydrofolate cyclo-ligase family.</text>
</comment>
<protein>
    <recommendedName>
        <fullName evidence="5">5-formyltetrahydrofolate cyclo-ligase</fullName>
        <ecNumber evidence="5">6.3.3.2</ecNumber>
    </recommendedName>
</protein>
<evidence type="ECO:0000313" key="7">
    <source>
        <dbReference type="Proteomes" id="UP000610746"/>
    </source>
</evidence>
<dbReference type="GO" id="GO:0035999">
    <property type="term" value="P:tetrahydrofolate interconversion"/>
    <property type="evidence" value="ECO:0007669"/>
    <property type="project" value="TreeGrafter"/>
</dbReference>
<comment type="catalytic activity">
    <reaction evidence="5">
        <text>(6S)-5-formyl-5,6,7,8-tetrahydrofolate + ATP = (6R)-5,10-methenyltetrahydrofolate + ADP + phosphate</text>
        <dbReference type="Rhea" id="RHEA:10488"/>
        <dbReference type="ChEBI" id="CHEBI:30616"/>
        <dbReference type="ChEBI" id="CHEBI:43474"/>
        <dbReference type="ChEBI" id="CHEBI:57455"/>
        <dbReference type="ChEBI" id="CHEBI:57457"/>
        <dbReference type="ChEBI" id="CHEBI:456216"/>
        <dbReference type="EC" id="6.3.3.2"/>
    </reaction>
</comment>
<dbReference type="GO" id="GO:0009396">
    <property type="term" value="P:folic acid-containing compound biosynthetic process"/>
    <property type="evidence" value="ECO:0007669"/>
    <property type="project" value="TreeGrafter"/>
</dbReference>
<evidence type="ECO:0000256" key="4">
    <source>
        <dbReference type="PIRSR" id="PIRSR006806-1"/>
    </source>
</evidence>
<keyword evidence="7" id="KW-1185">Reference proteome</keyword>
<dbReference type="RefSeq" id="WP_173779312.1">
    <property type="nucleotide sequence ID" value="NZ_JABSNO010000011.1"/>
</dbReference>
<feature type="binding site" evidence="4">
    <location>
        <begin position="130"/>
        <end position="138"/>
    </location>
    <ligand>
        <name>ATP</name>
        <dbReference type="ChEBI" id="CHEBI:30616"/>
    </ligand>
</feature>
<proteinExistence type="inferred from homology"/>
<dbReference type="InterPro" id="IPR002698">
    <property type="entry name" value="FTHF_cligase"/>
</dbReference>
<evidence type="ECO:0000256" key="3">
    <source>
        <dbReference type="ARBA" id="ARBA00022840"/>
    </source>
</evidence>
<dbReference type="GO" id="GO:0046872">
    <property type="term" value="F:metal ion binding"/>
    <property type="evidence" value="ECO:0007669"/>
    <property type="project" value="UniProtKB-KW"/>
</dbReference>
<accession>A0A8J8GBM9</accession>